<dbReference type="EMBL" id="JBEPEK010000281">
    <property type="protein sequence ID" value="MER7183872.1"/>
    <property type="molecule type" value="Genomic_DNA"/>
</dbReference>
<name>A0ABV1X4D3_9ACTN</name>
<comment type="similarity">
    <text evidence="1">Belongs to the short-chain dehydrogenases/reductases (SDR) family.</text>
</comment>
<evidence type="ECO:0000313" key="5">
    <source>
        <dbReference type="EMBL" id="MER7183872.1"/>
    </source>
</evidence>
<evidence type="ECO:0000256" key="1">
    <source>
        <dbReference type="ARBA" id="ARBA00006484"/>
    </source>
</evidence>
<reference evidence="5 6" key="1">
    <citation type="submission" date="2024-06" db="EMBL/GenBank/DDBJ databases">
        <title>The Natural Products Discovery Center: Release of the First 8490 Sequenced Strains for Exploring Actinobacteria Biosynthetic Diversity.</title>
        <authorList>
            <person name="Kalkreuter E."/>
            <person name="Kautsar S.A."/>
            <person name="Yang D."/>
            <person name="Bader C.D."/>
            <person name="Teijaro C.N."/>
            <person name="Fluegel L."/>
            <person name="Davis C.M."/>
            <person name="Simpson J.R."/>
            <person name="Lauterbach L."/>
            <person name="Steele A.D."/>
            <person name="Gui C."/>
            <person name="Meng S."/>
            <person name="Li G."/>
            <person name="Viehrig K."/>
            <person name="Ye F."/>
            <person name="Su P."/>
            <person name="Kiefer A.F."/>
            <person name="Nichols A."/>
            <person name="Cepeda A.J."/>
            <person name="Yan W."/>
            <person name="Fan B."/>
            <person name="Jiang Y."/>
            <person name="Adhikari A."/>
            <person name="Zheng C.-J."/>
            <person name="Schuster L."/>
            <person name="Cowan T.M."/>
            <person name="Smanski M.J."/>
            <person name="Chevrette M.G."/>
            <person name="De Carvalho L.P.S."/>
            <person name="Shen B."/>
        </authorList>
    </citation>
    <scope>NUCLEOTIDE SEQUENCE [LARGE SCALE GENOMIC DNA]</scope>
    <source>
        <strain evidence="5 6">NPDC000234</strain>
    </source>
</reference>
<evidence type="ECO:0000256" key="2">
    <source>
        <dbReference type="ARBA" id="ARBA00023002"/>
    </source>
</evidence>
<dbReference type="PRINTS" id="PR00080">
    <property type="entry name" value="SDRFAMILY"/>
</dbReference>
<evidence type="ECO:0000259" key="4">
    <source>
        <dbReference type="SMART" id="SM00822"/>
    </source>
</evidence>
<evidence type="ECO:0000256" key="3">
    <source>
        <dbReference type="SAM" id="MobiDB-lite"/>
    </source>
</evidence>
<dbReference type="Proteomes" id="UP001474181">
    <property type="component" value="Unassembled WGS sequence"/>
</dbReference>
<evidence type="ECO:0000313" key="6">
    <source>
        <dbReference type="Proteomes" id="UP001474181"/>
    </source>
</evidence>
<comment type="caution">
    <text evidence="5">The sequence shown here is derived from an EMBL/GenBank/DDBJ whole genome shotgun (WGS) entry which is preliminary data.</text>
</comment>
<proteinExistence type="inferred from homology"/>
<accession>A0ABV1X4D3</accession>
<protein>
    <submittedName>
        <fullName evidence="5">SDR family oxidoreductase</fullName>
    </submittedName>
</protein>
<dbReference type="SUPFAM" id="SSF51735">
    <property type="entry name" value="NAD(P)-binding Rossmann-fold domains"/>
    <property type="match status" value="1"/>
</dbReference>
<sequence length="264" mass="26784">MSRLEGKVTLVSGGAGGIGAAIARAVAAEGGQVVIGDLHDAQGETLAEEIGPAATYVRLDVTKPTDWESAVTTAVDTYGRLNTLVNNAGIANFGPIDTYTHADWDAVIAVNLTGVFNGMKAAIPALKEAAPASIVNVSSVNGLLGAPWVPGYVASKFGVVGLTKAAALDLGRYGIRVNSVHPGFITTPMTAGASPDLTQFALGRAGAPEEIARLVVFLASDESSFSTGAEFIADGGLLAGISGPPPMETTPAETTDRVARLPGQ</sequence>
<organism evidence="5 6">
    <name type="scientific">Streptomyces hyaluromycini</name>
    <dbReference type="NCBI Taxonomy" id="1377993"/>
    <lineage>
        <taxon>Bacteria</taxon>
        <taxon>Bacillati</taxon>
        <taxon>Actinomycetota</taxon>
        <taxon>Actinomycetes</taxon>
        <taxon>Kitasatosporales</taxon>
        <taxon>Streptomycetaceae</taxon>
        <taxon>Streptomyces</taxon>
    </lineage>
</organism>
<dbReference type="Pfam" id="PF13561">
    <property type="entry name" value="adh_short_C2"/>
    <property type="match status" value="1"/>
</dbReference>
<dbReference type="PRINTS" id="PR00081">
    <property type="entry name" value="GDHRDH"/>
</dbReference>
<keyword evidence="2" id="KW-0560">Oxidoreductase</keyword>
<dbReference type="PANTHER" id="PTHR42760:SF133">
    <property type="entry name" value="3-OXOACYL-[ACYL-CARRIER-PROTEIN] REDUCTASE"/>
    <property type="match status" value="1"/>
</dbReference>
<feature type="region of interest" description="Disordered" evidence="3">
    <location>
        <begin position="243"/>
        <end position="264"/>
    </location>
</feature>
<dbReference type="PANTHER" id="PTHR42760">
    <property type="entry name" value="SHORT-CHAIN DEHYDROGENASES/REDUCTASES FAMILY MEMBER"/>
    <property type="match status" value="1"/>
</dbReference>
<dbReference type="InterPro" id="IPR020904">
    <property type="entry name" value="Sc_DH/Rdtase_CS"/>
</dbReference>
<dbReference type="InterPro" id="IPR057326">
    <property type="entry name" value="KR_dom"/>
</dbReference>
<dbReference type="InterPro" id="IPR002347">
    <property type="entry name" value="SDR_fam"/>
</dbReference>
<dbReference type="SMART" id="SM00822">
    <property type="entry name" value="PKS_KR"/>
    <property type="match status" value="1"/>
</dbReference>
<gene>
    <name evidence="5" type="ORF">ABT404_31105</name>
</gene>
<feature type="domain" description="Ketoreductase" evidence="4">
    <location>
        <begin position="7"/>
        <end position="188"/>
    </location>
</feature>
<dbReference type="Gene3D" id="3.40.50.720">
    <property type="entry name" value="NAD(P)-binding Rossmann-like Domain"/>
    <property type="match status" value="1"/>
</dbReference>
<dbReference type="PROSITE" id="PS00061">
    <property type="entry name" value="ADH_SHORT"/>
    <property type="match status" value="1"/>
</dbReference>
<dbReference type="RefSeq" id="WP_350785540.1">
    <property type="nucleotide sequence ID" value="NZ_JBEPEK010000281.1"/>
</dbReference>
<dbReference type="InterPro" id="IPR036291">
    <property type="entry name" value="NAD(P)-bd_dom_sf"/>
</dbReference>
<feature type="compositionally biased region" description="Basic and acidic residues" evidence="3">
    <location>
        <begin position="254"/>
        <end position="264"/>
    </location>
</feature>
<keyword evidence="6" id="KW-1185">Reference proteome</keyword>